<evidence type="ECO:0000313" key="2">
    <source>
        <dbReference type="EMBL" id="RMX65081.1"/>
    </source>
</evidence>
<sequence>MDNVKVYNLNIANTAGNVGQALAVDGYQETVLTDKDLELYTRTYINGAIDFVFGCYVQAWFEPCDIGIIDNGTRLSMMG</sequence>
<dbReference type="EMBL" id="QLLG01000267">
    <property type="protein sequence ID" value="RMX65081.1"/>
    <property type="molecule type" value="Genomic_DNA"/>
</dbReference>
<proteinExistence type="predicted"/>
<evidence type="ECO:0000313" key="3">
    <source>
        <dbReference type="Proteomes" id="UP000282087"/>
    </source>
</evidence>
<reference evidence="2 3" key="1">
    <citation type="submission" date="2018-06" db="EMBL/GenBank/DDBJ databases">
        <title>Comparative genomics of downy mildews reveals potential adaptations to biotrophy.</title>
        <authorList>
            <person name="Fletcher K."/>
            <person name="Klosterman S.J."/>
            <person name="Derevnina L."/>
            <person name="Martin F."/>
            <person name="Koike S."/>
            <person name="Reyes Chin-Wo S."/>
            <person name="Mou B."/>
            <person name="Michelmore R."/>
        </authorList>
    </citation>
    <scope>NUCLEOTIDE SEQUENCE [LARGE SCALE GENOMIC DNA]</scope>
    <source>
        <strain evidence="2 3">R14</strain>
    </source>
</reference>
<dbReference type="PROSITE" id="PS00503">
    <property type="entry name" value="PECTINESTERASE_2"/>
    <property type="match status" value="1"/>
</dbReference>
<dbReference type="Proteomes" id="UP000282087">
    <property type="component" value="Unassembled WGS sequence"/>
</dbReference>
<dbReference type="InterPro" id="IPR012334">
    <property type="entry name" value="Pectin_lyas_fold"/>
</dbReference>
<comment type="caution">
    <text evidence="2">The sequence shown here is derived from an EMBL/GenBank/DDBJ whole genome shotgun (WGS) entry which is preliminary data.</text>
</comment>
<dbReference type="InterPro" id="IPR033131">
    <property type="entry name" value="Pectinesterase_Asp_AS"/>
</dbReference>
<dbReference type="UniPathway" id="UPA00545">
    <property type="reaction ID" value="UER00823"/>
</dbReference>
<evidence type="ECO:0000256" key="1">
    <source>
        <dbReference type="PROSITE-ProRule" id="PRU10040"/>
    </source>
</evidence>
<dbReference type="SUPFAM" id="SSF51126">
    <property type="entry name" value="Pectin lyase-like"/>
    <property type="match status" value="1"/>
</dbReference>
<dbReference type="Gene3D" id="2.160.20.10">
    <property type="entry name" value="Single-stranded right-handed beta-helix, Pectin lyase-like"/>
    <property type="match status" value="1"/>
</dbReference>
<dbReference type="AlphaFoldDB" id="A0A3M6VGD0"/>
<dbReference type="STRING" id="542832.A0A3M6VGD0"/>
<accession>A0A3M6VGD0</accession>
<organism evidence="2 3">
    <name type="scientific">Peronospora effusa</name>
    <dbReference type="NCBI Taxonomy" id="542832"/>
    <lineage>
        <taxon>Eukaryota</taxon>
        <taxon>Sar</taxon>
        <taxon>Stramenopiles</taxon>
        <taxon>Oomycota</taxon>
        <taxon>Peronosporomycetes</taxon>
        <taxon>Peronosporales</taxon>
        <taxon>Peronosporaceae</taxon>
        <taxon>Peronospora</taxon>
    </lineage>
</organism>
<dbReference type="VEuPathDB" id="FungiDB:DD237_002298"/>
<dbReference type="GO" id="GO:0045490">
    <property type="term" value="P:pectin catabolic process"/>
    <property type="evidence" value="ECO:0007669"/>
    <property type="project" value="UniProtKB-UniPathway"/>
</dbReference>
<feature type="active site" evidence="1">
    <location>
        <position position="50"/>
    </location>
</feature>
<protein>
    <submittedName>
        <fullName evidence="2">Uncharacterized protein</fullName>
    </submittedName>
</protein>
<gene>
    <name evidence="2" type="ORF">DD238_003169</name>
</gene>
<dbReference type="InterPro" id="IPR011050">
    <property type="entry name" value="Pectin_lyase_fold/virulence"/>
</dbReference>
<keyword evidence="3" id="KW-1185">Reference proteome</keyword>
<name>A0A3M6VGD0_9STRA</name>